<dbReference type="EMBL" id="GECU01009439">
    <property type="protein sequence ID" value="JAS98267.1"/>
    <property type="molecule type" value="Transcribed_RNA"/>
</dbReference>
<organism evidence="2">
    <name type="scientific">Homalodisca liturata</name>
    <dbReference type="NCBI Taxonomy" id="320908"/>
    <lineage>
        <taxon>Eukaryota</taxon>
        <taxon>Metazoa</taxon>
        <taxon>Ecdysozoa</taxon>
        <taxon>Arthropoda</taxon>
        <taxon>Hexapoda</taxon>
        <taxon>Insecta</taxon>
        <taxon>Pterygota</taxon>
        <taxon>Neoptera</taxon>
        <taxon>Paraneoptera</taxon>
        <taxon>Hemiptera</taxon>
        <taxon>Auchenorrhyncha</taxon>
        <taxon>Membracoidea</taxon>
        <taxon>Cicadellidae</taxon>
        <taxon>Cicadellinae</taxon>
        <taxon>Proconiini</taxon>
        <taxon>Homalodisca</taxon>
    </lineage>
</organism>
<accession>A0A1B6JGG2</accession>
<feature type="region of interest" description="Disordered" evidence="1">
    <location>
        <begin position="68"/>
        <end position="134"/>
    </location>
</feature>
<protein>
    <submittedName>
        <fullName evidence="2">Uncharacterized protein</fullName>
    </submittedName>
</protein>
<feature type="non-terminal residue" evidence="2">
    <location>
        <position position="134"/>
    </location>
</feature>
<sequence>YDLPLWSCVNESQRKTNLSLKELSNLYNNVTLVEISKAARPLHTRHGLHLNSLGKSWLAELICDAIDDNNGETSSAPGSSPPDGVTPLAPSTCTKDTASPLKTLDPSTSTPAASSSNRMVTASPPKSLVPPTFT</sequence>
<feature type="compositionally biased region" description="Low complexity" evidence="1">
    <location>
        <begin position="106"/>
        <end position="116"/>
    </location>
</feature>
<reference evidence="2" key="1">
    <citation type="submission" date="2015-11" db="EMBL/GenBank/DDBJ databases">
        <title>De novo transcriptome assembly of four potential Pierce s Disease insect vectors from Arizona vineyards.</title>
        <authorList>
            <person name="Tassone E.E."/>
        </authorList>
    </citation>
    <scope>NUCLEOTIDE SEQUENCE</scope>
</reference>
<evidence type="ECO:0000256" key="1">
    <source>
        <dbReference type="SAM" id="MobiDB-lite"/>
    </source>
</evidence>
<evidence type="ECO:0000313" key="2">
    <source>
        <dbReference type="EMBL" id="JAS98267.1"/>
    </source>
</evidence>
<gene>
    <name evidence="2" type="ORF">g.59019</name>
</gene>
<dbReference type="AlphaFoldDB" id="A0A1B6JGG2"/>
<name>A0A1B6JGG2_9HEMI</name>
<feature type="non-terminal residue" evidence="2">
    <location>
        <position position="1"/>
    </location>
</feature>
<proteinExistence type="predicted"/>